<dbReference type="CDD" id="cd02440">
    <property type="entry name" value="AdoMet_MTases"/>
    <property type="match status" value="1"/>
</dbReference>
<dbReference type="Pfam" id="PF13489">
    <property type="entry name" value="Methyltransf_23"/>
    <property type="match status" value="1"/>
</dbReference>
<accession>A0A928VXH5</accession>
<dbReference type="Gene3D" id="3.40.50.150">
    <property type="entry name" value="Vaccinia Virus protein VP39"/>
    <property type="match status" value="1"/>
</dbReference>
<dbReference type="GO" id="GO:0008168">
    <property type="term" value="F:methyltransferase activity"/>
    <property type="evidence" value="ECO:0007669"/>
    <property type="project" value="UniProtKB-KW"/>
</dbReference>
<dbReference type="GO" id="GO:0032259">
    <property type="term" value="P:methylation"/>
    <property type="evidence" value="ECO:0007669"/>
    <property type="project" value="UniProtKB-KW"/>
</dbReference>
<dbReference type="Proteomes" id="UP000621799">
    <property type="component" value="Unassembled WGS sequence"/>
</dbReference>
<organism evidence="1 2">
    <name type="scientific">Zarconia navalis LEGE 11467</name>
    <dbReference type="NCBI Taxonomy" id="1828826"/>
    <lineage>
        <taxon>Bacteria</taxon>
        <taxon>Bacillati</taxon>
        <taxon>Cyanobacteriota</taxon>
        <taxon>Cyanophyceae</taxon>
        <taxon>Oscillatoriophycideae</taxon>
        <taxon>Oscillatoriales</taxon>
        <taxon>Oscillatoriales incertae sedis</taxon>
        <taxon>Zarconia</taxon>
        <taxon>Zarconia navalis</taxon>
    </lineage>
</organism>
<name>A0A928VXH5_9CYAN</name>
<proteinExistence type="predicted"/>
<sequence length="262" mass="30313">MHQYTSIFFQEIQKYSYESACEIVPLVLEVVNCNTIVDVGCGDGTWLKAFQEHGVEDILGIDGDYVTPNILAIPKDNFSSFDLTKKLTLNRKFDLVISLEVAEHLPSEFANTFIDSLTDLGSCILFSAAIPYQPGENHINCQWQDYWVELFKKRGYVAIDCIRPKTWENQKVAYWFSQNILMFVKLDDLDISSRLYKEYELTRENPISMVHPRLYSNTVGQLAKYTVPENMSLKKAWKTFKIALSHAIFRKINSFQMKGYKI</sequence>
<keyword evidence="2" id="KW-1185">Reference proteome</keyword>
<protein>
    <submittedName>
        <fullName evidence="1">Methyltransferase domain-containing protein</fullName>
    </submittedName>
</protein>
<dbReference type="RefSeq" id="WP_264319851.1">
    <property type="nucleotide sequence ID" value="NZ_JADEXN010000018.1"/>
</dbReference>
<evidence type="ECO:0000313" key="1">
    <source>
        <dbReference type="EMBL" id="MBE9039590.1"/>
    </source>
</evidence>
<dbReference type="SUPFAM" id="SSF53335">
    <property type="entry name" value="S-adenosyl-L-methionine-dependent methyltransferases"/>
    <property type="match status" value="1"/>
</dbReference>
<gene>
    <name evidence="1" type="ORF">IQ235_02115</name>
</gene>
<dbReference type="AlphaFoldDB" id="A0A928VXH5"/>
<dbReference type="EMBL" id="JADEXN010000018">
    <property type="protein sequence ID" value="MBE9039590.1"/>
    <property type="molecule type" value="Genomic_DNA"/>
</dbReference>
<dbReference type="InterPro" id="IPR029063">
    <property type="entry name" value="SAM-dependent_MTases_sf"/>
</dbReference>
<comment type="caution">
    <text evidence="1">The sequence shown here is derived from an EMBL/GenBank/DDBJ whole genome shotgun (WGS) entry which is preliminary data.</text>
</comment>
<reference evidence="1" key="1">
    <citation type="submission" date="2020-10" db="EMBL/GenBank/DDBJ databases">
        <authorList>
            <person name="Castelo-Branco R."/>
            <person name="Eusebio N."/>
            <person name="Adriana R."/>
            <person name="Vieira A."/>
            <person name="Brugerolle De Fraissinette N."/>
            <person name="Rezende De Castro R."/>
            <person name="Schneider M.P."/>
            <person name="Vasconcelos V."/>
            <person name="Leao P.N."/>
        </authorList>
    </citation>
    <scope>NUCLEOTIDE SEQUENCE</scope>
    <source>
        <strain evidence="1">LEGE 11467</strain>
    </source>
</reference>
<evidence type="ECO:0000313" key="2">
    <source>
        <dbReference type="Proteomes" id="UP000621799"/>
    </source>
</evidence>
<keyword evidence="1" id="KW-0808">Transferase</keyword>
<keyword evidence="1" id="KW-0489">Methyltransferase</keyword>